<evidence type="ECO:0000256" key="1">
    <source>
        <dbReference type="SAM" id="MobiDB-lite"/>
    </source>
</evidence>
<evidence type="ECO:0000313" key="3">
    <source>
        <dbReference type="Proteomes" id="UP001189429"/>
    </source>
</evidence>
<gene>
    <name evidence="2" type="ORF">PCOR1329_LOCUS2418</name>
</gene>
<keyword evidence="3" id="KW-1185">Reference proteome</keyword>
<protein>
    <submittedName>
        <fullName evidence="2">Uncharacterized protein</fullName>
    </submittedName>
</protein>
<accession>A0ABN9PMH6</accession>
<feature type="non-terminal residue" evidence="2">
    <location>
        <position position="618"/>
    </location>
</feature>
<feature type="non-terminal residue" evidence="2">
    <location>
        <position position="1"/>
    </location>
</feature>
<organism evidence="2 3">
    <name type="scientific">Prorocentrum cordatum</name>
    <dbReference type="NCBI Taxonomy" id="2364126"/>
    <lineage>
        <taxon>Eukaryota</taxon>
        <taxon>Sar</taxon>
        <taxon>Alveolata</taxon>
        <taxon>Dinophyceae</taxon>
        <taxon>Prorocentrales</taxon>
        <taxon>Prorocentraceae</taxon>
        <taxon>Prorocentrum</taxon>
    </lineage>
</organism>
<proteinExistence type="predicted"/>
<evidence type="ECO:0000313" key="2">
    <source>
        <dbReference type="EMBL" id="CAK0791560.1"/>
    </source>
</evidence>
<sequence length="618" mass="67624">HTETDSANFKHNKAQWRADVLPFKCADRTSAISQVRQALTIESDMKVERSLSGRKVKKLTKKRYAHYMNRKEGMELDAAEDNFEDLFEENPLYNSDGEEVVEVKGDSYDVREKGTEINQGSLTKTVRSSSAAPSGLQNLGSHQVLATPSARPAESVISGGGLRGDEKGPTVRTGAGRRGSKRQRLGGEDKGEHVVALQEKEDMMKRLSDMMKPLAGAKSVTAKLKKLWDKHRAEVDAPKDCGEIIEKLEAVSKEINDLHAVVSKSAPETVNEHGDKLNTLETKQGEFSSLAATRIASLEYINATVVEGKRKVYLAMRHQTKKVVDALKGGGFDANLAKYVGGMTFRLFAEAEKLKETAGHAVVASVGADAVLNPEREIDLTKNVVAWTVPPENVQKMVTTLRDQIAEATEKSDVAMARNISTWNGCQTKVNFPETDFGFGENLHAGSGPFVATAKKNAVRIGPSAFPLVGWQGCVYPVKGNLIVFLFEISEVLSSGIALKDMKKFLSTATAEQFFETSVQAVYLPVGACLSTPIGTFAAPLFYSDAKTQKADATADWAHFIHMPVFAHPPKPVHKSVLTGMNDIITAHMAPLTNEMWVSRKNYWATFYSGLIKETSES</sequence>
<reference evidence="2" key="1">
    <citation type="submission" date="2023-10" db="EMBL/GenBank/DDBJ databases">
        <authorList>
            <person name="Chen Y."/>
            <person name="Shah S."/>
            <person name="Dougan E. K."/>
            <person name="Thang M."/>
            <person name="Chan C."/>
        </authorList>
    </citation>
    <scope>NUCLEOTIDE SEQUENCE [LARGE SCALE GENOMIC DNA]</scope>
</reference>
<feature type="region of interest" description="Disordered" evidence="1">
    <location>
        <begin position="143"/>
        <end position="191"/>
    </location>
</feature>
<dbReference type="Proteomes" id="UP001189429">
    <property type="component" value="Unassembled WGS sequence"/>
</dbReference>
<comment type="caution">
    <text evidence="2">The sequence shown here is derived from an EMBL/GenBank/DDBJ whole genome shotgun (WGS) entry which is preliminary data.</text>
</comment>
<dbReference type="EMBL" id="CAUYUJ010000609">
    <property type="protein sequence ID" value="CAK0791560.1"/>
    <property type="molecule type" value="Genomic_DNA"/>
</dbReference>
<name>A0ABN9PMH6_9DINO</name>